<keyword evidence="2 3" id="KW-0378">Hydrolase</keyword>
<proteinExistence type="inferred from homology"/>
<dbReference type="InterPro" id="IPR015797">
    <property type="entry name" value="NUDIX_hydrolase-like_dom_sf"/>
</dbReference>
<evidence type="ECO:0000256" key="2">
    <source>
        <dbReference type="ARBA" id="ARBA00022801"/>
    </source>
</evidence>
<accession>A0ABS4BMQ1</accession>
<evidence type="ECO:0000313" key="6">
    <source>
        <dbReference type="Proteomes" id="UP000678276"/>
    </source>
</evidence>
<comment type="caution">
    <text evidence="5">The sequence shown here is derived from an EMBL/GenBank/DDBJ whole genome shotgun (WGS) entry which is preliminary data.</text>
</comment>
<dbReference type="InterPro" id="IPR020084">
    <property type="entry name" value="NUDIX_hydrolase_CS"/>
</dbReference>
<protein>
    <submittedName>
        <fullName evidence="5">NUDIX domain-containing protein</fullName>
    </submittedName>
</protein>
<dbReference type="Pfam" id="PF00293">
    <property type="entry name" value="NUDIX"/>
    <property type="match status" value="1"/>
</dbReference>
<dbReference type="PROSITE" id="PS51462">
    <property type="entry name" value="NUDIX"/>
    <property type="match status" value="1"/>
</dbReference>
<evidence type="ECO:0000259" key="4">
    <source>
        <dbReference type="PROSITE" id="PS51462"/>
    </source>
</evidence>
<feature type="domain" description="Nudix hydrolase" evidence="4">
    <location>
        <begin position="10"/>
        <end position="135"/>
    </location>
</feature>
<dbReference type="CDD" id="cd04680">
    <property type="entry name" value="NUDIX_Hydrolase"/>
    <property type="match status" value="1"/>
</dbReference>
<dbReference type="EMBL" id="JAGJCF010000023">
    <property type="protein sequence ID" value="MBP0617998.1"/>
    <property type="molecule type" value="Genomic_DNA"/>
</dbReference>
<dbReference type="SUPFAM" id="SSF55811">
    <property type="entry name" value="Nudix"/>
    <property type="match status" value="1"/>
</dbReference>
<dbReference type="Gene3D" id="3.90.79.10">
    <property type="entry name" value="Nucleoside Triphosphate Pyrophosphohydrolase"/>
    <property type="match status" value="1"/>
</dbReference>
<dbReference type="PANTHER" id="PTHR43046">
    <property type="entry name" value="GDP-MANNOSE MANNOSYL HYDROLASE"/>
    <property type="match status" value="1"/>
</dbReference>
<dbReference type="Proteomes" id="UP000678276">
    <property type="component" value="Unassembled WGS sequence"/>
</dbReference>
<evidence type="ECO:0000256" key="1">
    <source>
        <dbReference type="ARBA" id="ARBA00001946"/>
    </source>
</evidence>
<dbReference type="InterPro" id="IPR000086">
    <property type="entry name" value="NUDIX_hydrolase_dom"/>
</dbReference>
<name>A0ABS4BMQ1_9HYPH</name>
<evidence type="ECO:0000313" key="5">
    <source>
        <dbReference type="EMBL" id="MBP0617998.1"/>
    </source>
</evidence>
<dbReference type="PANTHER" id="PTHR43046:SF14">
    <property type="entry name" value="MUTT_NUDIX FAMILY PROTEIN"/>
    <property type="match status" value="1"/>
</dbReference>
<dbReference type="InterPro" id="IPR020476">
    <property type="entry name" value="Nudix_hydrolase"/>
</dbReference>
<gene>
    <name evidence="5" type="ORF">J6595_20655</name>
</gene>
<comment type="cofactor">
    <cofactor evidence="1">
        <name>Mg(2+)</name>
        <dbReference type="ChEBI" id="CHEBI:18420"/>
    </cofactor>
</comment>
<sequence>MHGAHLLARPMTLGVRAAVFDADERIFLVRHTYVSGWYLPGGGVDPGETAAEAICRELLEEGNVELDEPPTLVSVYFNRAASNRDHVLLYRSGGFRRSALKMPDREIAETGFFDLDDLPEGTTEATRRRLDELAGRQPIDPYW</sequence>
<organism evidence="5 6">
    <name type="scientific">Jiella mangrovi</name>
    <dbReference type="NCBI Taxonomy" id="2821407"/>
    <lineage>
        <taxon>Bacteria</taxon>
        <taxon>Pseudomonadati</taxon>
        <taxon>Pseudomonadota</taxon>
        <taxon>Alphaproteobacteria</taxon>
        <taxon>Hyphomicrobiales</taxon>
        <taxon>Aurantimonadaceae</taxon>
        <taxon>Jiella</taxon>
    </lineage>
</organism>
<dbReference type="PROSITE" id="PS00893">
    <property type="entry name" value="NUDIX_BOX"/>
    <property type="match status" value="1"/>
</dbReference>
<evidence type="ECO:0000256" key="3">
    <source>
        <dbReference type="RuleBase" id="RU003476"/>
    </source>
</evidence>
<comment type="similarity">
    <text evidence="3">Belongs to the Nudix hydrolase family.</text>
</comment>
<keyword evidence="6" id="KW-1185">Reference proteome</keyword>
<dbReference type="PRINTS" id="PR00502">
    <property type="entry name" value="NUDIXFAMILY"/>
</dbReference>
<reference evidence="5 6" key="1">
    <citation type="submission" date="2021-04" db="EMBL/GenBank/DDBJ databases">
        <title>Whole genome sequence of Jiella sp. KSK16Y-1.</title>
        <authorList>
            <person name="Tuo L."/>
        </authorList>
    </citation>
    <scope>NUCLEOTIDE SEQUENCE [LARGE SCALE GENOMIC DNA]</scope>
    <source>
        <strain evidence="5 6">KSK16Y-1</strain>
    </source>
</reference>